<evidence type="ECO:0000313" key="3">
    <source>
        <dbReference type="Proteomes" id="UP000199537"/>
    </source>
</evidence>
<accession>A0A1I7NIG6</accession>
<keyword evidence="3" id="KW-1185">Reference proteome</keyword>
<dbReference type="AlphaFoldDB" id="A0A1I7NIG6"/>
<evidence type="ECO:0000256" key="1">
    <source>
        <dbReference type="SAM" id="SignalP"/>
    </source>
</evidence>
<dbReference type="PROSITE" id="PS51318">
    <property type="entry name" value="TAT"/>
    <property type="match status" value="1"/>
</dbReference>
<reference evidence="3" key="1">
    <citation type="submission" date="2016-10" db="EMBL/GenBank/DDBJ databases">
        <authorList>
            <person name="Varghese N."/>
            <person name="Submissions S."/>
        </authorList>
    </citation>
    <scope>NUCLEOTIDE SEQUENCE [LARGE SCALE GENOMIC DNA]</scope>
    <source>
        <strain evidence="3">DSM 14807</strain>
    </source>
</reference>
<dbReference type="OrthoDB" id="1174147at2"/>
<protein>
    <recommendedName>
        <fullName evidence="4">Tat (Twin-arginine translocation) pathway signal sequence</fullName>
    </recommendedName>
</protein>
<dbReference type="Gene3D" id="3.40.1260.10">
    <property type="entry name" value="DsrEFH-like"/>
    <property type="match status" value="1"/>
</dbReference>
<dbReference type="RefSeq" id="WP_092460174.1">
    <property type="nucleotide sequence ID" value="NZ_FPCJ01000001.1"/>
</dbReference>
<sequence>MTTKNNTFIHRRGFIGMISAGAVTLFTSPLTSAVNPVASWVEAEDPDSWFNKIQGKHRIVFDVTEPKDIFPFAWPAVFLVTNQSTGTDPKDCSVVVILRHESIPFAMQPALWEKYHLGEAFKYNDPKTGQPSVRNPYWKPDPNDFILPGLGPVPIGINDLQQQGVMFCVCNMAIRVYSAAVAQGMSMDPEAVRKDFLDNVLPGIEVVPSGVWAVGRAQEHGCAYCRV</sequence>
<feature type="signal peptide" evidence="1">
    <location>
        <begin position="1"/>
        <end position="33"/>
    </location>
</feature>
<dbReference type="InterPro" id="IPR006311">
    <property type="entry name" value="TAT_signal"/>
</dbReference>
<organism evidence="2 3">
    <name type="scientific">Thermoflavifilum thermophilum</name>
    <dbReference type="NCBI Taxonomy" id="1393122"/>
    <lineage>
        <taxon>Bacteria</taxon>
        <taxon>Pseudomonadati</taxon>
        <taxon>Bacteroidota</taxon>
        <taxon>Chitinophagia</taxon>
        <taxon>Chitinophagales</taxon>
        <taxon>Chitinophagaceae</taxon>
        <taxon>Thermoflavifilum</taxon>
    </lineage>
</organism>
<dbReference type="InterPro" id="IPR027396">
    <property type="entry name" value="DsrEFH-like"/>
</dbReference>
<evidence type="ECO:0008006" key="4">
    <source>
        <dbReference type="Google" id="ProtNLM"/>
    </source>
</evidence>
<proteinExistence type="predicted"/>
<keyword evidence="1" id="KW-0732">Signal</keyword>
<dbReference type="EMBL" id="FPCJ01000001">
    <property type="protein sequence ID" value="SFV34429.1"/>
    <property type="molecule type" value="Genomic_DNA"/>
</dbReference>
<feature type="chain" id="PRO_5011791572" description="Tat (Twin-arginine translocation) pathway signal sequence" evidence="1">
    <location>
        <begin position="34"/>
        <end position="227"/>
    </location>
</feature>
<dbReference type="Proteomes" id="UP000199537">
    <property type="component" value="Unassembled WGS sequence"/>
</dbReference>
<dbReference type="STRING" id="1393122.SAMN05660895_1996"/>
<gene>
    <name evidence="2" type="ORF">SAMN05660895_1996</name>
</gene>
<name>A0A1I7NIG6_9BACT</name>
<evidence type="ECO:0000313" key="2">
    <source>
        <dbReference type="EMBL" id="SFV34429.1"/>
    </source>
</evidence>